<name>A0A0E9V353_ANGAN</name>
<dbReference type="AlphaFoldDB" id="A0A0E9V353"/>
<sequence length="34" mass="4189">MLRLKFYLFFLCYLVFHFVLVELSLMCTYHAEVV</sequence>
<reference evidence="2" key="2">
    <citation type="journal article" date="2015" name="Fish Shellfish Immunol.">
        <title>Early steps in the European eel (Anguilla anguilla)-Vibrio vulnificus interaction in the gills: Role of the RtxA13 toxin.</title>
        <authorList>
            <person name="Callol A."/>
            <person name="Pajuelo D."/>
            <person name="Ebbesson L."/>
            <person name="Teles M."/>
            <person name="MacKenzie S."/>
            <person name="Amaro C."/>
        </authorList>
    </citation>
    <scope>NUCLEOTIDE SEQUENCE</scope>
</reference>
<protein>
    <submittedName>
        <fullName evidence="2">Uncharacterized protein</fullName>
    </submittedName>
</protein>
<keyword evidence="1" id="KW-0812">Transmembrane</keyword>
<keyword evidence="1" id="KW-1133">Transmembrane helix</keyword>
<reference evidence="2" key="1">
    <citation type="submission" date="2014-11" db="EMBL/GenBank/DDBJ databases">
        <authorList>
            <person name="Amaro Gonzalez C."/>
        </authorList>
    </citation>
    <scope>NUCLEOTIDE SEQUENCE</scope>
</reference>
<evidence type="ECO:0000313" key="2">
    <source>
        <dbReference type="EMBL" id="JAH72411.1"/>
    </source>
</evidence>
<keyword evidence="1" id="KW-0472">Membrane</keyword>
<dbReference type="EMBL" id="GBXM01036166">
    <property type="protein sequence ID" value="JAH72411.1"/>
    <property type="molecule type" value="Transcribed_RNA"/>
</dbReference>
<organism evidence="2">
    <name type="scientific">Anguilla anguilla</name>
    <name type="common">European freshwater eel</name>
    <name type="synonym">Muraena anguilla</name>
    <dbReference type="NCBI Taxonomy" id="7936"/>
    <lineage>
        <taxon>Eukaryota</taxon>
        <taxon>Metazoa</taxon>
        <taxon>Chordata</taxon>
        <taxon>Craniata</taxon>
        <taxon>Vertebrata</taxon>
        <taxon>Euteleostomi</taxon>
        <taxon>Actinopterygii</taxon>
        <taxon>Neopterygii</taxon>
        <taxon>Teleostei</taxon>
        <taxon>Anguilliformes</taxon>
        <taxon>Anguillidae</taxon>
        <taxon>Anguilla</taxon>
    </lineage>
</organism>
<feature type="transmembrane region" description="Helical" evidence="1">
    <location>
        <begin position="7"/>
        <end position="31"/>
    </location>
</feature>
<proteinExistence type="predicted"/>
<evidence type="ECO:0000256" key="1">
    <source>
        <dbReference type="SAM" id="Phobius"/>
    </source>
</evidence>
<accession>A0A0E9V353</accession>